<dbReference type="PANTHER" id="PTHR34858:SF1">
    <property type="entry name" value="CYSO-CYSTEINE PEPTIDASE"/>
    <property type="match status" value="1"/>
</dbReference>
<dbReference type="OrthoDB" id="9802958at2"/>
<dbReference type="SMART" id="SM00232">
    <property type="entry name" value="JAB_MPN"/>
    <property type="match status" value="1"/>
</dbReference>
<keyword evidence="8" id="KW-1185">Reference proteome</keyword>
<protein>
    <submittedName>
        <fullName evidence="7">Proteasome lid subunit RPN8/RPN11, contains Jab1/MPN metalloenzyme (JAMM) motif</fullName>
    </submittedName>
</protein>
<keyword evidence="1" id="KW-0645">Protease</keyword>
<gene>
    <name evidence="7" type="ORF">SAMN05421780_103235</name>
</gene>
<evidence type="ECO:0000313" key="8">
    <source>
        <dbReference type="Proteomes" id="UP000199514"/>
    </source>
</evidence>
<dbReference type="PANTHER" id="PTHR34858">
    <property type="entry name" value="CYSO-CYSTEINE PEPTIDASE"/>
    <property type="match status" value="1"/>
</dbReference>
<name>A0A1I1H802_9BACT</name>
<dbReference type="GO" id="GO:0008270">
    <property type="term" value="F:zinc ion binding"/>
    <property type="evidence" value="ECO:0007669"/>
    <property type="project" value="TreeGrafter"/>
</dbReference>
<dbReference type="EMBL" id="FOLE01000003">
    <property type="protein sequence ID" value="SFC19722.1"/>
    <property type="molecule type" value="Genomic_DNA"/>
</dbReference>
<dbReference type="Pfam" id="PF14464">
    <property type="entry name" value="Prok-JAB"/>
    <property type="match status" value="1"/>
</dbReference>
<keyword evidence="3" id="KW-0378">Hydrolase</keyword>
<dbReference type="GO" id="GO:0006508">
    <property type="term" value="P:proteolysis"/>
    <property type="evidence" value="ECO:0007669"/>
    <property type="project" value="UniProtKB-KW"/>
</dbReference>
<sequence>MLHFKDNTEAQVIADALHTFPDECCGFLLGHETENDRFITEIIVVENAKDGDKRRRFEITPLDYLKAERYAEDKKLTLLGVYHSHPNHPSVPSEHDRVVAQPFFSYVIVAVSEKTFVSLQSWRLNEDFQFEEEAVHLANFATSL</sequence>
<evidence type="ECO:0000256" key="2">
    <source>
        <dbReference type="ARBA" id="ARBA00022723"/>
    </source>
</evidence>
<evidence type="ECO:0000313" key="7">
    <source>
        <dbReference type="EMBL" id="SFC19722.1"/>
    </source>
</evidence>
<evidence type="ECO:0000256" key="5">
    <source>
        <dbReference type="ARBA" id="ARBA00023049"/>
    </source>
</evidence>
<dbReference type="GO" id="GO:0000502">
    <property type="term" value="C:proteasome complex"/>
    <property type="evidence" value="ECO:0007669"/>
    <property type="project" value="UniProtKB-KW"/>
</dbReference>
<proteinExistence type="predicted"/>
<dbReference type="FunFam" id="3.40.140.10:FF:000085">
    <property type="entry name" value="Mov34/MPN/PAD-1 family protein"/>
    <property type="match status" value="1"/>
</dbReference>
<dbReference type="InterPro" id="IPR000555">
    <property type="entry name" value="JAMM/MPN+_dom"/>
</dbReference>
<dbReference type="CDD" id="cd08070">
    <property type="entry name" value="MPN_like"/>
    <property type="match status" value="1"/>
</dbReference>
<dbReference type="Proteomes" id="UP000199514">
    <property type="component" value="Unassembled WGS sequence"/>
</dbReference>
<dbReference type="SUPFAM" id="SSF102712">
    <property type="entry name" value="JAB1/MPN domain"/>
    <property type="match status" value="1"/>
</dbReference>
<feature type="domain" description="JAB1/MPN/MOV34 metalloenzyme" evidence="6">
    <location>
        <begin position="1"/>
        <end position="135"/>
    </location>
</feature>
<organism evidence="7 8">
    <name type="scientific">Flexibacter flexilis DSM 6793</name>
    <dbReference type="NCBI Taxonomy" id="927664"/>
    <lineage>
        <taxon>Bacteria</taxon>
        <taxon>Pseudomonadati</taxon>
        <taxon>Bacteroidota</taxon>
        <taxon>Cytophagia</taxon>
        <taxon>Cytophagales</taxon>
        <taxon>Flexibacteraceae</taxon>
        <taxon>Flexibacter</taxon>
    </lineage>
</organism>
<dbReference type="AlphaFoldDB" id="A0A1I1H802"/>
<dbReference type="GO" id="GO:0008235">
    <property type="term" value="F:metalloexopeptidase activity"/>
    <property type="evidence" value="ECO:0007669"/>
    <property type="project" value="TreeGrafter"/>
</dbReference>
<dbReference type="InterPro" id="IPR028090">
    <property type="entry name" value="JAB_dom_prok"/>
</dbReference>
<accession>A0A1I1H802</accession>
<dbReference type="Gene3D" id="3.40.140.10">
    <property type="entry name" value="Cytidine Deaminase, domain 2"/>
    <property type="match status" value="1"/>
</dbReference>
<keyword evidence="7" id="KW-0647">Proteasome</keyword>
<dbReference type="STRING" id="927664.SAMN05421780_103235"/>
<keyword evidence="2" id="KW-0479">Metal-binding</keyword>
<evidence type="ECO:0000259" key="6">
    <source>
        <dbReference type="SMART" id="SM00232"/>
    </source>
</evidence>
<reference evidence="7 8" key="1">
    <citation type="submission" date="2016-10" db="EMBL/GenBank/DDBJ databases">
        <authorList>
            <person name="de Groot N.N."/>
        </authorList>
    </citation>
    <scope>NUCLEOTIDE SEQUENCE [LARGE SCALE GENOMIC DNA]</scope>
    <source>
        <strain evidence="7 8">DSM 6793</strain>
    </source>
</reference>
<evidence type="ECO:0000256" key="3">
    <source>
        <dbReference type="ARBA" id="ARBA00022801"/>
    </source>
</evidence>
<keyword evidence="4" id="KW-0862">Zinc</keyword>
<evidence type="ECO:0000256" key="1">
    <source>
        <dbReference type="ARBA" id="ARBA00022670"/>
    </source>
</evidence>
<evidence type="ECO:0000256" key="4">
    <source>
        <dbReference type="ARBA" id="ARBA00022833"/>
    </source>
</evidence>
<dbReference type="InterPro" id="IPR051929">
    <property type="entry name" value="VirAsm_ModProt"/>
</dbReference>
<keyword evidence="5" id="KW-0482">Metalloprotease</keyword>
<dbReference type="RefSeq" id="WP_091510210.1">
    <property type="nucleotide sequence ID" value="NZ_FOLE01000003.1"/>
</dbReference>